<dbReference type="EMBL" id="JABSTQ010003418">
    <property type="protein sequence ID" value="KAG0443443.1"/>
    <property type="molecule type" value="Genomic_DNA"/>
</dbReference>
<organism evidence="1 2">
    <name type="scientific">Ixodes persulcatus</name>
    <name type="common">Taiga tick</name>
    <dbReference type="NCBI Taxonomy" id="34615"/>
    <lineage>
        <taxon>Eukaryota</taxon>
        <taxon>Metazoa</taxon>
        <taxon>Ecdysozoa</taxon>
        <taxon>Arthropoda</taxon>
        <taxon>Chelicerata</taxon>
        <taxon>Arachnida</taxon>
        <taxon>Acari</taxon>
        <taxon>Parasitiformes</taxon>
        <taxon>Ixodida</taxon>
        <taxon>Ixodoidea</taxon>
        <taxon>Ixodidae</taxon>
        <taxon>Ixodinae</taxon>
        <taxon>Ixodes</taxon>
    </lineage>
</organism>
<gene>
    <name evidence="1" type="ORF">HPB47_014909</name>
</gene>
<evidence type="ECO:0000313" key="1">
    <source>
        <dbReference type="EMBL" id="KAG0443443.1"/>
    </source>
</evidence>
<dbReference type="Proteomes" id="UP000805193">
    <property type="component" value="Unassembled WGS sequence"/>
</dbReference>
<evidence type="ECO:0000313" key="2">
    <source>
        <dbReference type="Proteomes" id="UP000805193"/>
    </source>
</evidence>
<sequence>MPRIKYIGYPSPHLGKHLLWILSNLKDFGVGRVVTRSMFERYPEPSYFVIKKVVPYMDDANKYGMVWADCIFRGRRLRGDGHIPSPYLPDYRLVPKSEEHRYLDHPVDESKPMVLPRYRRFAPLLRKMVIRDMKAKGLDTSAEPMLPAVYANPTSESYRIRGRRGRARRQLYRREGVYRRKVPCRGSGHLVSVVVGIVP</sequence>
<proteinExistence type="predicted"/>
<keyword evidence="2" id="KW-1185">Reference proteome</keyword>
<comment type="caution">
    <text evidence="1">The sequence shown here is derived from an EMBL/GenBank/DDBJ whole genome shotgun (WGS) entry which is preliminary data.</text>
</comment>
<reference evidence="1 2" key="1">
    <citation type="journal article" date="2020" name="Cell">
        <title>Large-Scale Comparative Analyses of Tick Genomes Elucidate Their Genetic Diversity and Vector Capacities.</title>
        <authorList>
            <consortium name="Tick Genome and Microbiome Consortium (TIGMIC)"/>
            <person name="Jia N."/>
            <person name="Wang J."/>
            <person name="Shi W."/>
            <person name="Du L."/>
            <person name="Sun Y."/>
            <person name="Zhan W."/>
            <person name="Jiang J.F."/>
            <person name="Wang Q."/>
            <person name="Zhang B."/>
            <person name="Ji P."/>
            <person name="Bell-Sakyi L."/>
            <person name="Cui X.M."/>
            <person name="Yuan T.T."/>
            <person name="Jiang B.G."/>
            <person name="Yang W.F."/>
            <person name="Lam T.T."/>
            <person name="Chang Q.C."/>
            <person name="Ding S.J."/>
            <person name="Wang X.J."/>
            <person name="Zhu J.G."/>
            <person name="Ruan X.D."/>
            <person name="Zhao L."/>
            <person name="Wei J.T."/>
            <person name="Ye R.Z."/>
            <person name="Que T.C."/>
            <person name="Du C.H."/>
            <person name="Zhou Y.H."/>
            <person name="Cheng J.X."/>
            <person name="Dai P.F."/>
            <person name="Guo W.B."/>
            <person name="Han X.H."/>
            <person name="Huang E.J."/>
            <person name="Li L.F."/>
            <person name="Wei W."/>
            <person name="Gao Y.C."/>
            <person name="Liu J.Z."/>
            <person name="Shao H.Z."/>
            <person name="Wang X."/>
            <person name="Wang C.C."/>
            <person name="Yang T.C."/>
            <person name="Huo Q.B."/>
            <person name="Li W."/>
            <person name="Chen H.Y."/>
            <person name="Chen S.E."/>
            <person name="Zhou L.G."/>
            <person name="Ni X.B."/>
            <person name="Tian J.H."/>
            <person name="Sheng Y."/>
            <person name="Liu T."/>
            <person name="Pan Y.S."/>
            <person name="Xia L.Y."/>
            <person name="Li J."/>
            <person name="Zhao F."/>
            <person name="Cao W.C."/>
        </authorList>
    </citation>
    <scope>NUCLEOTIDE SEQUENCE [LARGE SCALE GENOMIC DNA]</scope>
    <source>
        <strain evidence="1">Iper-2018</strain>
    </source>
</reference>
<name>A0AC60QX88_IXOPE</name>
<accession>A0AC60QX88</accession>
<protein>
    <submittedName>
        <fullName evidence="1">Uncharacterized protein</fullName>
    </submittedName>
</protein>